<dbReference type="Gene3D" id="3.90.1470.20">
    <property type="match status" value="1"/>
</dbReference>
<comment type="caution">
    <text evidence="2">The sequence shown here is derived from an EMBL/GenBank/DDBJ whole genome shotgun (WGS) entry which is preliminary data.</text>
</comment>
<protein>
    <recommendedName>
        <fullName evidence="4">Phosphoserine phosphatase</fullName>
    </recommendedName>
</protein>
<dbReference type="Gene3D" id="3.40.50.1000">
    <property type="entry name" value="HAD superfamily/HAD-like"/>
    <property type="match status" value="1"/>
</dbReference>
<dbReference type="AlphaFoldDB" id="A0A427XS15"/>
<keyword evidence="3" id="KW-1185">Reference proteome</keyword>
<gene>
    <name evidence="2" type="ORF">EHS24_007808</name>
</gene>
<keyword evidence="1" id="KW-0378">Hydrolase</keyword>
<dbReference type="NCBIfam" id="TIGR01488">
    <property type="entry name" value="HAD-SF-IB"/>
    <property type="match status" value="1"/>
</dbReference>
<evidence type="ECO:0000256" key="1">
    <source>
        <dbReference type="ARBA" id="ARBA00022801"/>
    </source>
</evidence>
<dbReference type="InterPro" id="IPR036412">
    <property type="entry name" value="HAD-like_sf"/>
</dbReference>
<dbReference type="InterPro" id="IPR023214">
    <property type="entry name" value="HAD_sf"/>
</dbReference>
<dbReference type="GeneID" id="39592351"/>
<dbReference type="PANTHER" id="PTHR28181">
    <property type="entry name" value="UPF0655 PROTEIN YCR015C"/>
    <property type="match status" value="1"/>
</dbReference>
<dbReference type="EMBL" id="RSCE01000006">
    <property type="protein sequence ID" value="RSH81630.1"/>
    <property type="molecule type" value="Genomic_DNA"/>
</dbReference>
<dbReference type="GO" id="GO:0016791">
    <property type="term" value="F:phosphatase activity"/>
    <property type="evidence" value="ECO:0007669"/>
    <property type="project" value="InterPro"/>
</dbReference>
<dbReference type="Pfam" id="PF12710">
    <property type="entry name" value="HAD"/>
    <property type="match status" value="1"/>
</dbReference>
<dbReference type="NCBIfam" id="TIGR01489">
    <property type="entry name" value="DKMTPPase-SF"/>
    <property type="match status" value="1"/>
</dbReference>
<evidence type="ECO:0008006" key="4">
    <source>
        <dbReference type="Google" id="ProtNLM"/>
    </source>
</evidence>
<accession>A0A427XS15</accession>
<dbReference type="PANTHER" id="PTHR28181:SF2">
    <property type="entry name" value="PHOSPHORIC MONOESTER HYDROLASE"/>
    <property type="match status" value="1"/>
</dbReference>
<reference evidence="2 3" key="1">
    <citation type="submission" date="2018-11" db="EMBL/GenBank/DDBJ databases">
        <title>Genome sequence of Apiotrichum porosum DSM 27194.</title>
        <authorList>
            <person name="Aliyu H."/>
            <person name="Gorte O."/>
            <person name="Ochsenreither K."/>
        </authorList>
    </citation>
    <scope>NUCLEOTIDE SEQUENCE [LARGE SCALE GENOMIC DNA]</scope>
    <source>
        <strain evidence="2 3">DSM 27194</strain>
    </source>
</reference>
<dbReference type="SUPFAM" id="SSF56784">
    <property type="entry name" value="HAD-like"/>
    <property type="match status" value="1"/>
</dbReference>
<evidence type="ECO:0000313" key="2">
    <source>
        <dbReference type="EMBL" id="RSH81630.1"/>
    </source>
</evidence>
<dbReference type="RefSeq" id="XP_028476085.1">
    <property type="nucleotide sequence ID" value="XM_028623152.1"/>
</dbReference>
<dbReference type="InterPro" id="IPR006384">
    <property type="entry name" value="HAD_hydro_PyrdxlP_Pase-like"/>
</dbReference>
<proteinExistence type="predicted"/>
<evidence type="ECO:0000313" key="3">
    <source>
        <dbReference type="Proteomes" id="UP000279236"/>
    </source>
</evidence>
<dbReference type="OrthoDB" id="10014216at2759"/>
<organism evidence="2 3">
    <name type="scientific">Apiotrichum porosum</name>
    <dbReference type="NCBI Taxonomy" id="105984"/>
    <lineage>
        <taxon>Eukaryota</taxon>
        <taxon>Fungi</taxon>
        <taxon>Dikarya</taxon>
        <taxon>Basidiomycota</taxon>
        <taxon>Agaricomycotina</taxon>
        <taxon>Tremellomycetes</taxon>
        <taxon>Trichosporonales</taxon>
        <taxon>Trichosporonaceae</taxon>
        <taxon>Apiotrichum</taxon>
    </lineage>
</organism>
<dbReference type="Proteomes" id="UP000279236">
    <property type="component" value="Unassembled WGS sequence"/>
</dbReference>
<dbReference type="InterPro" id="IPR050849">
    <property type="entry name" value="HAD-like_hydrolase_phosphatase"/>
</dbReference>
<dbReference type="STRING" id="105984.A0A427XS15"/>
<sequence length="265" mass="29158">MSGLPQPELHKDAKYVFLSDWDGTITDKDSNDFLTDTYGFGAAQRKAHNQKVLKGDLHFRDSFREMLLSVSDNGHDFESCKELLRQNIGLDPGFETFYSWCKENGIPVIIVSSGMAPIIRAVLEKLVGEAEAAKIEIIANDVKYTDAEGTGKTWEIVWRHPESGFGHDKSQSIIPYRSLENKPTLFFAGDGVSDLSAARHADVLFTKVAEDGASDLLKFCVRENIPHVAVANFSQILEDVQKVVVGGETTAQVIAEANHPTSTSA</sequence>
<name>A0A427XS15_9TREE</name>